<dbReference type="CDD" id="cd00118">
    <property type="entry name" value="LysM"/>
    <property type="match status" value="1"/>
</dbReference>
<dbReference type="KEGG" id="cber:B5D82_09810"/>
<dbReference type="RefSeq" id="WP_094122789.1">
    <property type="nucleotide sequence ID" value="NZ_CP020465.1"/>
</dbReference>
<dbReference type="PANTHER" id="PTHR30404">
    <property type="entry name" value="N-ACETYLMURAMOYL-L-ALANINE AMIDASE"/>
    <property type="match status" value="1"/>
</dbReference>
<dbReference type="Pfam" id="PF11741">
    <property type="entry name" value="AMIN"/>
    <property type="match status" value="1"/>
</dbReference>
<dbReference type="EC" id="3.5.1.28" evidence="3"/>
<evidence type="ECO:0000256" key="3">
    <source>
        <dbReference type="ARBA" id="ARBA00011901"/>
    </source>
</evidence>
<organism evidence="7 8">
    <name type="scientific">Cognaticolwellia beringensis</name>
    <dbReference type="NCBI Taxonomy" id="1967665"/>
    <lineage>
        <taxon>Bacteria</taxon>
        <taxon>Pseudomonadati</taxon>
        <taxon>Pseudomonadota</taxon>
        <taxon>Gammaproteobacteria</taxon>
        <taxon>Alteromonadales</taxon>
        <taxon>Colwelliaceae</taxon>
        <taxon>Cognaticolwellia</taxon>
    </lineage>
</organism>
<dbReference type="GO" id="GO:0030288">
    <property type="term" value="C:outer membrane-bounded periplasmic space"/>
    <property type="evidence" value="ECO:0007669"/>
    <property type="project" value="TreeGrafter"/>
</dbReference>
<evidence type="ECO:0000256" key="2">
    <source>
        <dbReference type="ARBA" id="ARBA00010860"/>
    </source>
</evidence>
<keyword evidence="4" id="KW-0378">Hydrolase</keyword>
<dbReference type="GO" id="GO:0009253">
    <property type="term" value="P:peptidoglycan catabolic process"/>
    <property type="evidence" value="ECO:0007669"/>
    <property type="project" value="InterPro"/>
</dbReference>
<dbReference type="InterPro" id="IPR021731">
    <property type="entry name" value="AMIN_dom"/>
</dbReference>
<dbReference type="PANTHER" id="PTHR30404:SF6">
    <property type="entry name" value="N-ACETYLMURAMOYL-L-ALANINE AMIDASE AMIB"/>
    <property type="match status" value="1"/>
</dbReference>
<reference evidence="7 8" key="1">
    <citation type="submission" date="2017-08" db="EMBL/GenBank/DDBJ databases">
        <title>Complete genome of Colwellia sp. NB097-1, a psychrophile bacterium ioslated from Bering Sea.</title>
        <authorList>
            <person name="Chen X."/>
        </authorList>
    </citation>
    <scope>NUCLEOTIDE SEQUENCE [LARGE SCALE GENOMIC DNA]</scope>
    <source>
        <strain evidence="7 8">NB097-1</strain>
    </source>
</reference>
<dbReference type="GO" id="GO:0008745">
    <property type="term" value="F:N-acetylmuramoyl-L-alanine amidase activity"/>
    <property type="evidence" value="ECO:0007669"/>
    <property type="project" value="UniProtKB-EC"/>
</dbReference>
<dbReference type="SMART" id="SM00646">
    <property type="entry name" value="Ami_3"/>
    <property type="match status" value="1"/>
</dbReference>
<proteinExistence type="inferred from homology"/>
<evidence type="ECO:0000313" key="7">
    <source>
        <dbReference type="EMBL" id="ASP48029.1"/>
    </source>
</evidence>
<dbReference type="PROSITE" id="PS51782">
    <property type="entry name" value="LYSM"/>
    <property type="match status" value="1"/>
</dbReference>
<dbReference type="Proteomes" id="UP000202259">
    <property type="component" value="Chromosome"/>
</dbReference>
<dbReference type="Gene3D" id="3.10.350.10">
    <property type="entry name" value="LysM domain"/>
    <property type="match status" value="1"/>
</dbReference>
<dbReference type="AlphaFoldDB" id="A0A222G831"/>
<evidence type="ECO:0000256" key="4">
    <source>
        <dbReference type="ARBA" id="ARBA00022801"/>
    </source>
</evidence>
<evidence type="ECO:0000256" key="5">
    <source>
        <dbReference type="ARBA" id="ARBA00023316"/>
    </source>
</evidence>
<dbReference type="Pfam" id="PF01520">
    <property type="entry name" value="Amidase_3"/>
    <property type="match status" value="1"/>
</dbReference>
<protein>
    <recommendedName>
        <fullName evidence="3">N-acetylmuramoyl-L-alanine amidase</fullName>
        <ecNumber evidence="3">3.5.1.28</ecNumber>
    </recommendedName>
</protein>
<keyword evidence="8" id="KW-1185">Reference proteome</keyword>
<dbReference type="InterPro" id="IPR002508">
    <property type="entry name" value="MurNAc-LAA_cat"/>
</dbReference>
<dbReference type="Pfam" id="PF01476">
    <property type="entry name" value="LysM"/>
    <property type="match status" value="1"/>
</dbReference>
<name>A0A222G831_9GAMM</name>
<gene>
    <name evidence="7" type="ORF">B5D82_09810</name>
</gene>
<sequence length="439" mass="49164">MRSASIVKKLTVLFTLWFALATTVYASNSIENVRIWPAPENTRIVFDLIEKPDFKYFSLKSPERLVIDFKNSRNNAVLMSAIKADRRVQKIRTSRAKEKGTTRLVLELAEDYKISIFPLAPAGQYSDRLVIDLYDKNSQPIATHDNSQGKRDIVIAIVAGHGGEDPGSIGAAGTYEKRITLKIAQKLANLINQKQGLKAVMIRSGDYYVDHNRKTELARKSKADLLISIHADAFTSSQPNGASVLVQATRRADSEFTRWIQNREKNSELLGGAGETIRSTKDNNLAIALGDMKKEYTMASSYDFAEHVVKQLKKVTRLHKHKPERLSLAVLKSSDIPSVLIETGFISNPDEERRLNNSHHQQKLAKAIYIAVDDYFSRNPPDGTLIAATRTREHKVSRGESLSVVAQRYKVSIRQLKSANNLKSNVVRIGQTLKIPQAD</sequence>
<dbReference type="EMBL" id="CP020465">
    <property type="protein sequence ID" value="ASP48029.1"/>
    <property type="molecule type" value="Genomic_DNA"/>
</dbReference>
<evidence type="ECO:0000256" key="1">
    <source>
        <dbReference type="ARBA" id="ARBA00001561"/>
    </source>
</evidence>
<comment type="similarity">
    <text evidence="2">Belongs to the N-acetylmuramoyl-L-alanine amidase 3 family.</text>
</comment>
<comment type="catalytic activity">
    <reaction evidence="1">
        <text>Hydrolyzes the link between N-acetylmuramoyl residues and L-amino acid residues in certain cell-wall glycopeptides.</text>
        <dbReference type="EC" id="3.5.1.28"/>
    </reaction>
</comment>
<dbReference type="Gene3D" id="2.60.40.3500">
    <property type="match status" value="1"/>
</dbReference>
<dbReference type="GO" id="GO:0071555">
    <property type="term" value="P:cell wall organization"/>
    <property type="evidence" value="ECO:0007669"/>
    <property type="project" value="UniProtKB-KW"/>
</dbReference>
<evidence type="ECO:0000313" key="8">
    <source>
        <dbReference type="Proteomes" id="UP000202259"/>
    </source>
</evidence>
<dbReference type="SUPFAM" id="SSF54106">
    <property type="entry name" value="LysM domain"/>
    <property type="match status" value="1"/>
</dbReference>
<dbReference type="InterPro" id="IPR050695">
    <property type="entry name" value="N-acetylmuramoyl_amidase_3"/>
</dbReference>
<evidence type="ECO:0000259" key="6">
    <source>
        <dbReference type="PROSITE" id="PS51782"/>
    </source>
</evidence>
<dbReference type="Gene3D" id="3.40.630.40">
    <property type="entry name" value="Zn-dependent exopeptidases"/>
    <property type="match status" value="1"/>
</dbReference>
<dbReference type="SMART" id="SM00257">
    <property type="entry name" value="LysM"/>
    <property type="match status" value="1"/>
</dbReference>
<keyword evidence="5" id="KW-0961">Cell wall biogenesis/degradation</keyword>
<dbReference type="OrthoDB" id="9806267at2"/>
<dbReference type="SUPFAM" id="SSF53187">
    <property type="entry name" value="Zn-dependent exopeptidases"/>
    <property type="match status" value="1"/>
</dbReference>
<feature type="domain" description="LysM" evidence="6">
    <location>
        <begin position="392"/>
        <end position="435"/>
    </location>
</feature>
<dbReference type="InterPro" id="IPR018392">
    <property type="entry name" value="LysM"/>
</dbReference>
<accession>A0A222G831</accession>
<dbReference type="CDD" id="cd02696">
    <property type="entry name" value="MurNAc-LAA"/>
    <property type="match status" value="1"/>
</dbReference>
<dbReference type="InterPro" id="IPR036779">
    <property type="entry name" value="LysM_dom_sf"/>
</dbReference>